<reference evidence="3 4" key="1">
    <citation type="submission" date="2017-10" db="EMBL/GenBank/DDBJ databases">
        <title>Novel microbial diversity and functional potential in the marine mammal oral microbiome.</title>
        <authorList>
            <person name="Dudek N.K."/>
            <person name="Sun C.L."/>
            <person name="Burstein D."/>
            <person name="Kantor R.S."/>
            <person name="Aliaga Goltsman D.S."/>
            <person name="Bik E.M."/>
            <person name="Thomas B.C."/>
            <person name="Banfield J.F."/>
            <person name="Relman D.A."/>
        </authorList>
    </citation>
    <scope>NUCLEOTIDE SEQUENCE [LARGE SCALE GENOMIC DNA]</scope>
    <source>
        <strain evidence="3">DOLJORAL78_47_202</strain>
    </source>
</reference>
<comment type="caution">
    <text evidence="3">The sequence shown here is derived from an EMBL/GenBank/DDBJ whole genome shotgun (WGS) entry which is preliminary data.</text>
</comment>
<name>A0A2G6MSS1_9BACT</name>
<dbReference type="InterPro" id="IPR006015">
    <property type="entry name" value="Universal_stress_UspA"/>
</dbReference>
<dbReference type="PRINTS" id="PR01438">
    <property type="entry name" value="UNVRSLSTRESS"/>
</dbReference>
<dbReference type="PANTHER" id="PTHR46268:SF6">
    <property type="entry name" value="UNIVERSAL STRESS PROTEIN UP12"/>
    <property type="match status" value="1"/>
</dbReference>
<gene>
    <name evidence="3" type="ORF">CSA25_01815</name>
</gene>
<evidence type="ECO:0000313" key="4">
    <source>
        <dbReference type="Proteomes" id="UP000231203"/>
    </source>
</evidence>
<evidence type="ECO:0000259" key="2">
    <source>
        <dbReference type="Pfam" id="PF00582"/>
    </source>
</evidence>
<evidence type="ECO:0000256" key="1">
    <source>
        <dbReference type="ARBA" id="ARBA00008791"/>
    </source>
</evidence>
<accession>A0A2G6MSS1</accession>
<evidence type="ECO:0000313" key="3">
    <source>
        <dbReference type="EMBL" id="PIE63147.1"/>
    </source>
</evidence>
<dbReference type="PANTHER" id="PTHR46268">
    <property type="entry name" value="STRESS RESPONSE PROTEIN NHAX"/>
    <property type="match status" value="1"/>
</dbReference>
<dbReference type="SUPFAM" id="SSF52402">
    <property type="entry name" value="Adenine nucleotide alpha hydrolases-like"/>
    <property type="match status" value="1"/>
</dbReference>
<comment type="similarity">
    <text evidence="1">Belongs to the universal stress protein A family.</text>
</comment>
<sequence>MKLIVGYKHGTNQAENLLELALKRAQLFHATVFIVTIMSEDMEEDQDFVSGTKAALDKAKIHFDRKKIPCETHLLIRGIASGDDLVTFAEENQAGEIIIGVKNRTKVGKQLLGSTAQSVVLNAPCPVVTMK</sequence>
<organism evidence="3 4">
    <name type="scientific">Desulfobacter postgatei</name>
    <dbReference type="NCBI Taxonomy" id="2293"/>
    <lineage>
        <taxon>Bacteria</taxon>
        <taxon>Pseudomonadati</taxon>
        <taxon>Thermodesulfobacteriota</taxon>
        <taxon>Desulfobacteria</taxon>
        <taxon>Desulfobacterales</taxon>
        <taxon>Desulfobacteraceae</taxon>
        <taxon>Desulfobacter</taxon>
    </lineage>
</organism>
<proteinExistence type="inferred from homology"/>
<dbReference type="CDD" id="cd00293">
    <property type="entry name" value="USP-like"/>
    <property type="match status" value="1"/>
</dbReference>
<protein>
    <submittedName>
        <fullName evidence="3">Universal stress protein UspA</fullName>
    </submittedName>
</protein>
<dbReference type="AlphaFoldDB" id="A0A2G6MSS1"/>
<dbReference type="InterPro" id="IPR006016">
    <property type="entry name" value="UspA"/>
</dbReference>
<dbReference type="InterPro" id="IPR014729">
    <property type="entry name" value="Rossmann-like_a/b/a_fold"/>
</dbReference>
<dbReference type="Proteomes" id="UP000231203">
    <property type="component" value="Unassembled WGS sequence"/>
</dbReference>
<dbReference type="EMBL" id="PDTI01000015">
    <property type="protein sequence ID" value="PIE63147.1"/>
    <property type="molecule type" value="Genomic_DNA"/>
</dbReference>
<feature type="domain" description="UspA" evidence="2">
    <location>
        <begin position="2"/>
        <end position="129"/>
    </location>
</feature>
<dbReference type="Gene3D" id="3.40.50.620">
    <property type="entry name" value="HUPs"/>
    <property type="match status" value="1"/>
</dbReference>
<dbReference type="Pfam" id="PF00582">
    <property type="entry name" value="Usp"/>
    <property type="match status" value="1"/>
</dbReference>